<proteinExistence type="predicted"/>
<evidence type="ECO:0000313" key="2">
    <source>
        <dbReference type="EMBL" id="PRY97288.1"/>
    </source>
</evidence>
<dbReference type="Pfam" id="PF16931">
    <property type="entry name" value="Phage_holin_8"/>
    <property type="match status" value="1"/>
</dbReference>
<organism evidence="2 3">
    <name type="scientific">Jezberella montanilacus</name>
    <dbReference type="NCBI Taxonomy" id="323426"/>
    <lineage>
        <taxon>Bacteria</taxon>
        <taxon>Pseudomonadati</taxon>
        <taxon>Pseudomonadota</taxon>
        <taxon>Betaproteobacteria</taxon>
        <taxon>Burkholderiales</taxon>
        <taxon>Alcaligenaceae</taxon>
        <taxon>Jezberella</taxon>
    </lineage>
</organism>
<gene>
    <name evidence="2" type="ORF">BCM14_2433</name>
</gene>
<sequence>MATEATGAAVASATALMATMLPGVDGGTLIGAFSGAAVFVLSAKDGGRVNRLTYGFISCVLGYLGAEEVARLTPITNPAIGAFLLSAILVTGTLTAIERIKALQLSDLWRR</sequence>
<dbReference type="RefSeq" id="WP_106228250.1">
    <property type="nucleotide sequence ID" value="NZ_PVTV01000015.1"/>
</dbReference>
<protein>
    <submittedName>
        <fullName evidence="2">Putative phage holin</fullName>
    </submittedName>
</protein>
<feature type="transmembrane region" description="Helical" evidence="1">
    <location>
        <begin position="78"/>
        <end position="97"/>
    </location>
</feature>
<feature type="transmembrane region" description="Helical" evidence="1">
    <location>
        <begin position="20"/>
        <end position="42"/>
    </location>
</feature>
<dbReference type="EMBL" id="PVTV01000015">
    <property type="protein sequence ID" value="PRY97288.1"/>
    <property type="molecule type" value="Genomic_DNA"/>
</dbReference>
<evidence type="ECO:0000256" key="1">
    <source>
        <dbReference type="SAM" id="Phobius"/>
    </source>
</evidence>
<dbReference type="OrthoDB" id="7067196at2"/>
<evidence type="ECO:0000313" key="3">
    <source>
        <dbReference type="Proteomes" id="UP000238308"/>
    </source>
</evidence>
<comment type="caution">
    <text evidence="2">The sequence shown here is derived from an EMBL/GenBank/DDBJ whole genome shotgun (WGS) entry which is preliminary data.</text>
</comment>
<reference evidence="2 3" key="1">
    <citation type="submission" date="2018-03" db="EMBL/GenBank/DDBJ databases">
        <title>Genomic Encyclopedia of Type Strains, Phase III (KMG-III): the genomes of soil and plant-associated and newly described type strains.</title>
        <authorList>
            <person name="Whitman W."/>
        </authorList>
    </citation>
    <scope>NUCLEOTIDE SEQUENCE [LARGE SCALE GENOMIC DNA]</scope>
    <source>
        <strain evidence="2 3">MWH-P2sevCIIIb</strain>
    </source>
</reference>
<name>A0A2T0XEB0_9BURK</name>
<dbReference type="InterPro" id="IPR032637">
    <property type="entry name" value="Phage_holin-like"/>
</dbReference>
<dbReference type="AlphaFoldDB" id="A0A2T0XEB0"/>
<keyword evidence="3" id="KW-1185">Reference proteome</keyword>
<keyword evidence="1" id="KW-1133">Transmembrane helix</keyword>
<keyword evidence="1" id="KW-0812">Transmembrane</keyword>
<accession>A0A2T0XEB0</accession>
<keyword evidence="1" id="KW-0472">Membrane</keyword>
<dbReference type="Proteomes" id="UP000238308">
    <property type="component" value="Unassembled WGS sequence"/>
</dbReference>